<name>A0ABY5KR33_9CELL</name>
<keyword evidence="1" id="KW-1133">Transmembrane helix</keyword>
<evidence type="ECO:0000256" key="1">
    <source>
        <dbReference type="SAM" id="Phobius"/>
    </source>
</evidence>
<accession>A0ABY5KR33</accession>
<dbReference type="Proteomes" id="UP001316384">
    <property type="component" value="Chromosome"/>
</dbReference>
<feature type="transmembrane region" description="Helical" evidence="1">
    <location>
        <begin position="6"/>
        <end position="26"/>
    </location>
</feature>
<gene>
    <name evidence="2" type="ORF">NP048_05360</name>
</gene>
<feature type="transmembrane region" description="Helical" evidence="1">
    <location>
        <begin position="76"/>
        <end position="97"/>
    </location>
</feature>
<evidence type="ECO:0000313" key="2">
    <source>
        <dbReference type="EMBL" id="UUI72875.1"/>
    </source>
</evidence>
<feature type="transmembrane region" description="Helical" evidence="1">
    <location>
        <begin position="38"/>
        <end position="64"/>
    </location>
</feature>
<sequence length="145" mass="15189">MSVWQLVGWVLATPGFVLVAGVAFFYGKGATGYQWGAWRLPIAAGSAVIGFTGLVALIVLILSGRDLTDGWITHPLTLALLGVIALVIGGGVIRFGHSYGNWVVERVSARALHHIGPFPSVLSRAVFPAALVVSGVVMLETALVL</sequence>
<feature type="transmembrane region" description="Helical" evidence="1">
    <location>
        <begin position="118"/>
        <end position="139"/>
    </location>
</feature>
<keyword evidence="3" id="KW-1185">Reference proteome</keyword>
<dbReference type="RefSeq" id="WP_227578450.1">
    <property type="nucleotide sequence ID" value="NZ_CP101987.1"/>
</dbReference>
<proteinExistence type="predicted"/>
<keyword evidence="1" id="KW-0812">Transmembrane</keyword>
<evidence type="ECO:0008006" key="4">
    <source>
        <dbReference type="Google" id="ProtNLM"/>
    </source>
</evidence>
<organism evidence="2 3">
    <name type="scientific">Cellulomonas xiejunii</name>
    <dbReference type="NCBI Taxonomy" id="2968083"/>
    <lineage>
        <taxon>Bacteria</taxon>
        <taxon>Bacillati</taxon>
        <taxon>Actinomycetota</taxon>
        <taxon>Actinomycetes</taxon>
        <taxon>Micrococcales</taxon>
        <taxon>Cellulomonadaceae</taxon>
        <taxon>Cellulomonas</taxon>
    </lineage>
</organism>
<evidence type="ECO:0000313" key="3">
    <source>
        <dbReference type="Proteomes" id="UP001316384"/>
    </source>
</evidence>
<dbReference type="EMBL" id="CP101987">
    <property type="protein sequence ID" value="UUI72875.1"/>
    <property type="molecule type" value="Genomic_DNA"/>
</dbReference>
<keyword evidence="1" id="KW-0472">Membrane</keyword>
<protein>
    <recommendedName>
        <fullName evidence="4">DUF3995 domain-containing protein</fullName>
    </recommendedName>
</protein>
<reference evidence="2 3" key="1">
    <citation type="submission" date="2022-07" db="EMBL/GenBank/DDBJ databases">
        <title>Novel species in genus cellulomonas.</title>
        <authorList>
            <person name="Ye L."/>
        </authorList>
    </citation>
    <scope>NUCLEOTIDE SEQUENCE [LARGE SCALE GENOMIC DNA]</scope>
    <source>
        <strain evidence="3">zg-B89</strain>
    </source>
</reference>